<dbReference type="PANTHER" id="PTHR47893">
    <property type="entry name" value="REGULATORY PROTEIN PCHR"/>
    <property type="match status" value="1"/>
</dbReference>
<evidence type="ECO:0000256" key="1">
    <source>
        <dbReference type="ARBA" id="ARBA00023015"/>
    </source>
</evidence>
<dbReference type="GO" id="GO:0043565">
    <property type="term" value="F:sequence-specific DNA binding"/>
    <property type="evidence" value="ECO:0007669"/>
    <property type="project" value="InterPro"/>
</dbReference>
<sequence length="339" mass="38941">MKKLFTETEELIKTHVLNESDTQTIIHGEECSIYKMENNTGEGIIIRYSVFPGIEILYNDIHMTNGVRHNATPRADIIEINHCRIGRFECEFSNGETAYLGEGDLAVNVMTNVARESWFPLSHYHGITIAVDISLATQVLKQVSNALGRGLSFDLFSMKESLCQGNSCFIMRATDSIQHIFSELYKTPEDLKSGYFKIKVMELFLFLNSPEITAKREERQYFNKIQIESIKAIRQYLIQNLHRHVTLKELSHTFNYPLTSMKLCFKEVYGSSINTYMQAYRVQFAAQLLRESNDGITNISYQVGYQNASKFSEVFKQFIGQTPTEYRKSFCLKGGRSVL</sequence>
<evidence type="ECO:0000256" key="2">
    <source>
        <dbReference type="ARBA" id="ARBA00023125"/>
    </source>
</evidence>
<keyword evidence="2" id="KW-0238">DNA-binding</keyword>
<dbReference type="InterPro" id="IPR009057">
    <property type="entry name" value="Homeodomain-like_sf"/>
</dbReference>
<dbReference type="SUPFAM" id="SSF46689">
    <property type="entry name" value="Homeodomain-like"/>
    <property type="match status" value="1"/>
</dbReference>
<proteinExistence type="predicted"/>
<dbReference type="Gene3D" id="1.10.10.60">
    <property type="entry name" value="Homeodomain-like"/>
    <property type="match status" value="2"/>
</dbReference>
<feature type="domain" description="HTH araC/xylS-type" evidence="4">
    <location>
        <begin position="231"/>
        <end position="329"/>
    </location>
</feature>
<dbReference type="InterPro" id="IPR020449">
    <property type="entry name" value="Tscrpt_reg_AraC-type_HTH"/>
</dbReference>
<name>A0AA42DW54_9FIRM</name>
<protein>
    <submittedName>
        <fullName evidence="5">AraC family transcriptional regulator</fullName>
    </submittedName>
</protein>
<dbReference type="RefSeq" id="WP_053985684.1">
    <property type="nucleotide sequence ID" value="NZ_JAQIFT010000069.1"/>
</dbReference>
<evidence type="ECO:0000313" key="6">
    <source>
        <dbReference type="Proteomes" id="UP001169242"/>
    </source>
</evidence>
<dbReference type="InterPro" id="IPR053142">
    <property type="entry name" value="PchR_regulatory_protein"/>
</dbReference>
<dbReference type="InterPro" id="IPR018062">
    <property type="entry name" value="HTH_AraC-typ_CS"/>
</dbReference>
<evidence type="ECO:0000259" key="4">
    <source>
        <dbReference type="PROSITE" id="PS01124"/>
    </source>
</evidence>
<dbReference type="SMART" id="SM00342">
    <property type="entry name" value="HTH_ARAC"/>
    <property type="match status" value="1"/>
</dbReference>
<comment type="caution">
    <text evidence="5">The sequence shown here is derived from an EMBL/GenBank/DDBJ whole genome shotgun (WGS) entry which is preliminary data.</text>
</comment>
<evidence type="ECO:0000256" key="3">
    <source>
        <dbReference type="ARBA" id="ARBA00023163"/>
    </source>
</evidence>
<dbReference type="EMBL" id="JAQIFT010000069">
    <property type="protein sequence ID" value="MDA3734052.1"/>
    <property type="molecule type" value="Genomic_DNA"/>
</dbReference>
<reference evidence="5" key="1">
    <citation type="journal article" date="2023" name="Int. J. Syst. Evol. Microbiol.">
        <title>&lt;i&gt;Holtiella tumoricola&lt;/i&gt; gen. nov. sp. nov., isolated from a human clinical sample.</title>
        <authorList>
            <person name="Allen-Vercoe E."/>
            <person name="Daigneault M.C."/>
            <person name="Vancuren S.J."/>
            <person name="Cochrane K."/>
            <person name="O'Neal L.L."/>
            <person name="Sankaranarayanan K."/>
            <person name="Lawson P.A."/>
        </authorList>
    </citation>
    <scope>NUCLEOTIDE SEQUENCE</scope>
    <source>
        <strain evidence="5">CC70A</strain>
    </source>
</reference>
<dbReference type="AlphaFoldDB" id="A0AA42DW54"/>
<dbReference type="InterPro" id="IPR018060">
    <property type="entry name" value="HTH_AraC"/>
</dbReference>
<gene>
    <name evidence="5" type="ORF">PBV87_21490</name>
</gene>
<organism evidence="5 6">
    <name type="scientific">Holtiella tumoricola</name>
    <dbReference type="NCBI Taxonomy" id="3018743"/>
    <lineage>
        <taxon>Bacteria</taxon>
        <taxon>Bacillati</taxon>
        <taxon>Bacillota</taxon>
        <taxon>Clostridia</taxon>
        <taxon>Lachnospirales</taxon>
        <taxon>Cellulosilyticaceae</taxon>
        <taxon>Holtiella</taxon>
    </lineage>
</organism>
<dbReference type="GO" id="GO:0003700">
    <property type="term" value="F:DNA-binding transcription factor activity"/>
    <property type="evidence" value="ECO:0007669"/>
    <property type="project" value="InterPro"/>
</dbReference>
<dbReference type="PROSITE" id="PS01124">
    <property type="entry name" value="HTH_ARAC_FAMILY_2"/>
    <property type="match status" value="1"/>
</dbReference>
<dbReference type="PRINTS" id="PR00032">
    <property type="entry name" value="HTHARAC"/>
</dbReference>
<dbReference type="PANTHER" id="PTHR47893:SF1">
    <property type="entry name" value="REGULATORY PROTEIN PCHR"/>
    <property type="match status" value="1"/>
</dbReference>
<dbReference type="PROSITE" id="PS00041">
    <property type="entry name" value="HTH_ARAC_FAMILY_1"/>
    <property type="match status" value="1"/>
</dbReference>
<dbReference type="Pfam" id="PF12833">
    <property type="entry name" value="HTH_18"/>
    <property type="match status" value="1"/>
</dbReference>
<keyword evidence="3" id="KW-0804">Transcription</keyword>
<keyword evidence="1" id="KW-0805">Transcription regulation</keyword>
<keyword evidence="6" id="KW-1185">Reference proteome</keyword>
<accession>A0AA42DW54</accession>
<evidence type="ECO:0000313" key="5">
    <source>
        <dbReference type="EMBL" id="MDA3734052.1"/>
    </source>
</evidence>
<dbReference type="Proteomes" id="UP001169242">
    <property type="component" value="Unassembled WGS sequence"/>
</dbReference>